<dbReference type="EMBL" id="JACHHE010000002">
    <property type="protein sequence ID" value="MBB5179594.1"/>
    <property type="molecule type" value="Genomic_DNA"/>
</dbReference>
<dbReference type="AlphaFoldDB" id="A0A7W8CRL6"/>
<evidence type="ECO:0000313" key="2">
    <source>
        <dbReference type="EMBL" id="MBB5179594.1"/>
    </source>
</evidence>
<proteinExistence type="predicted"/>
<evidence type="ECO:0000313" key="3">
    <source>
        <dbReference type="Proteomes" id="UP000525923"/>
    </source>
</evidence>
<organism evidence="2 3">
    <name type="scientific">Planococcus koreensis</name>
    <dbReference type="NCBI Taxonomy" id="112331"/>
    <lineage>
        <taxon>Bacteria</taxon>
        <taxon>Bacillati</taxon>
        <taxon>Bacillota</taxon>
        <taxon>Bacilli</taxon>
        <taxon>Bacillales</taxon>
        <taxon>Caryophanaceae</taxon>
        <taxon>Planococcus</taxon>
    </lineage>
</organism>
<sequence>MATKWKNDLWSITAVIIALFSLLYCCSFILDMIKNTSTADLLASLRLLSKGDI</sequence>
<keyword evidence="1" id="KW-0472">Membrane</keyword>
<reference evidence="2 3" key="1">
    <citation type="submission" date="2020-08" db="EMBL/GenBank/DDBJ databases">
        <title>Genomic Encyclopedia of Type Strains, Phase IV (KMG-IV): sequencing the most valuable type-strain genomes for metagenomic binning, comparative biology and taxonomic classification.</title>
        <authorList>
            <person name="Goeker M."/>
        </authorList>
    </citation>
    <scope>NUCLEOTIDE SEQUENCE [LARGE SCALE GENOMIC DNA]</scope>
    <source>
        <strain evidence="2 3">DSM 15895</strain>
    </source>
</reference>
<evidence type="ECO:0000256" key="1">
    <source>
        <dbReference type="SAM" id="Phobius"/>
    </source>
</evidence>
<dbReference type="RefSeq" id="WP_158290636.1">
    <property type="nucleotide sequence ID" value="NZ_CP181055.1"/>
</dbReference>
<dbReference type="Proteomes" id="UP000525923">
    <property type="component" value="Unassembled WGS sequence"/>
</dbReference>
<protein>
    <submittedName>
        <fullName evidence="2">Uncharacterized protein</fullName>
    </submittedName>
</protein>
<keyword evidence="3" id="KW-1185">Reference proteome</keyword>
<name>A0A7W8CRL6_9BACL</name>
<dbReference type="OrthoDB" id="2428996at2"/>
<comment type="caution">
    <text evidence="2">The sequence shown here is derived from an EMBL/GenBank/DDBJ whole genome shotgun (WGS) entry which is preliminary data.</text>
</comment>
<feature type="transmembrane region" description="Helical" evidence="1">
    <location>
        <begin position="12"/>
        <end position="30"/>
    </location>
</feature>
<keyword evidence="1" id="KW-1133">Transmembrane helix</keyword>
<accession>A0A7W8CRL6</accession>
<keyword evidence="1" id="KW-0812">Transmembrane</keyword>
<gene>
    <name evidence="2" type="ORF">HNQ44_001018</name>
</gene>